<protein>
    <recommendedName>
        <fullName evidence="3">DUF192 domain-containing protein</fullName>
    </recommendedName>
</protein>
<dbReference type="PANTHER" id="PTHR37953">
    <property type="entry name" value="UPF0127 PROTEIN MJ1496"/>
    <property type="match status" value="1"/>
</dbReference>
<comment type="caution">
    <text evidence="1">The sequence shown here is derived from an EMBL/GenBank/DDBJ whole genome shotgun (WGS) entry which is preliminary data.</text>
</comment>
<dbReference type="PANTHER" id="PTHR37953:SF1">
    <property type="entry name" value="UPF0127 PROTEIN MJ1496"/>
    <property type="match status" value="1"/>
</dbReference>
<dbReference type="STRING" id="1850517.A8708_05505"/>
<dbReference type="AlphaFoldDB" id="A0A198A4G0"/>
<keyword evidence="2" id="KW-1185">Reference proteome</keyword>
<dbReference type="Gene3D" id="2.60.120.1140">
    <property type="entry name" value="Protein of unknown function DUF192"/>
    <property type="match status" value="1"/>
</dbReference>
<dbReference type="InterPro" id="IPR038695">
    <property type="entry name" value="Saro_0823-like_sf"/>
</dbReference>
<reference evidence="1 2" key="1">
    <citation type="submission" date="2016-05" db="EMBL/GenBank/DDBJ databases">
        <title>Paenibacillus sp. 1ZS3-15 nov., isolated from the rhizosphere soil.</title>
        <authorList>
            <person name="Zhang X.X."/>
            <person name="Zhang J."/>
        </authorList>
    </citation>
    <scope>NUCLEOTIDE SEQUENCE [LARGE SCALE GENOMIC DNA]</scope>
    <source>
        <strain evidence="1 2">1ZS3-15</strain>
    </source>
</reference>
<dbReference type="RefSeq" id="WP_068667649.1">
    <property type="nucleotide sequence ID" value="NZ_LYPB01000077.1"/>
</dbReference>
<dbReference type="Pfam" id="PF02643">
    <property type="entry name" value="DUF192"/>
    <property type="match status" value="1"/>
</dbReference>
<organism evidence="1 2">
    <name type="scientific">Paenibacillus oryzisoli</name>
    <dbReference type="NCBI Taxonomy" id="1850517"/>
    <lineage>
        <taxon>Bacteria</taxon>
        <taxon>Bacillati</taxon>
        <taxon>Bacillota</taxon>
        <taxon>Bacilli</taxon>
        <taxon>Bacillales</taxon>
        <taxon>Paenibacillaceae</taxon>
        <taxon>Paenibacillus</taxon>
    </lineage>
</organism>
<name>A0A198A4G0_9BACL</name>
<dbReference type="OrthoDB" id="9813379at2"/>
<sequence>MELTIKSKNITLANQVRVADKFATKLVGWIGKKTIHDGEALLIRPCNSIHTFFMKVKIDVLFLNKQNKIVSIKEKMKPYSISHVISEAYIVIECKSGTISKYNIEIGDIVSVV</sequence>
<dbReference type="InterPro" id="IPR003795">
    <property type="entry name" value="DUF192"/>
</dbReference>
<dbReference type="Proteomes" id="UP000078454">
    <property type="component" value="Unassembled WGS sequence"/>
</dbReference>
<evidence type="ECO:0008006" key="3">
    <source>
        <dbReference type="Google" id="ProtNLM"/>
    </source>
</evidence>
<evidence type="ECO:0000313" key="2">
    <source>
        <dbReference type="Proteomes" id="UP000078454"/>
    </source>
</evidence>
<dbReference type="EMBL" id="LYPB01000077">
    <property type="protein sequence ID" value="OAS16035.1"/>
    <property type="molecule type" value="Genomic_DNA"/>
</dbReference>
<accession>A0A198A4G0</accession>
<evidence type="ECO:0000313" key="1">
    <source>
        <dbReference type="EMBL" id="OAS16035.1"/>
    </source>
</evidence>
<proteinExistence type="predicted"/>
<gene>
    <name evidence="1" type="ORF">A8708_05505</name>
</gene>